<keyword evidence="2" id="KW-1185">Reference proteome</keyword>
<dbReference type="PANTHER" id="PTHR31635:SF196">
    <property type="entry name" value="REVERSE TRANSCRIPTASE DOMAIN-CONTAINING PROTEIN-RELATED"/>
    <property type="match status" value="1"/>
</dbReference>
<organism evidence="1 2">
    <name type="scientific">Gouania willdenowi</name>
    <name type="common">Blunt-snouted clingfish</name>
    <name type="synonym">Lepadogaster willdenowi</name>
    <dbReference type="NCBI Taxonomy" id="441366"/>
    <lineage>
        <taxon>Eukaryota</taxon>
        <taxon>Metazoa</taxon>
        <taxon>Chordata</taxon>
        <taxon>Craniata</taxon>
        <taxon>Vertebrata</taxon>
        <taxon>Euteleostomi</taxon>
        <taxon>Actinopterygii</taxon>
        <taxon>Neopterygii</taxon>
        <taxon>Teleostei</taxon>
        <taxon>Neoteleostei</taxon>
        <taxon>Acanthomorphata</taxon>
        <taxon>Ovalentaria</taxon>
        <taxon>Blenniimorphae</taxon>
        <taxon>Blenniiformes</taxon>
        <taxon>Gobiesocoidei</taxon>
        <taxon>Gobiesocidae</taxon>
        <taxon>Gobiesocinae</taxon>
        <taxon>Gouania</taxon>
    </lineage>
</organism>
<dbReference type="AlphaFoldDB" id="A0A8C5DVP3"/>
<protein>
    <recommendedName>
        <fullName evidence="3">Reverse transcriptase zinc-binding domain-containing protein</fullName>
    </recommendedName>
</protein>
<dbReference type="Ensembl" id="ENSGWIT00000009787.1">
    <property type="protein sequence ID" value="ENSGWIP00000008759.1"/>
    <property type="gene ID" value="ENSGWIG00000005232.1"/>
</dbReference>
<sequence>SGIIIIKKIQHFKKIKTLILSFIWKNQRARIRLSLLHLYHDEGGLKCPNIMWYYWAAQLRSIRYYFSTTDAPQWTEMENRVLSPSLPLNILSDSEANLLKKTTNPIVKNMVKVRYNTKKFMKEPVTLSQLSPIWANQEFKPGRADAVFKQWALNGLGKIQDLFTAGSDDMMSFETLQYKYNIHRKYFFKYLQLRNFIQKKQSNLLKPFKSKLEVLVTEDSSKKGAISQFYNLLASNSSENSTIKLEAWRKDLEINLSLEEWRSVCIKAQKQTINLRLRILQYKWLMRVYITPVKLNKYNPDIPDTCTKCNEEKGTLFHCIWECRVIQSFWNAVTQTLKDIISKSLTQEPAFLILGIYPNYPKYAKSP</sequence>
<name>A0A8C5DVP3_GOUWI</name>
<reference evidence="1" key="3">
    <citation type="submission" date="2025-09" db="UniProtKB">
        <authorList>
            <consortium name="Ensembl"/>
        </authorList>
    </citation>
    <scope>IDENTIFICATION</scope>
</reference>
<reference evidence="1" key="1">
    <citation type="submission" date="2020-06" db="EMBL/GenBank/DDBJ databases">
        <authorList>
            <consortium name="Wellcome Sanger Institute Data Sharing"/>
        </authorList>
    </citation>
    <scope>NUCLEOTIDE SEQUENCE [LARGE SCALE GENOMIC DNA]</scope>
</reference>
<dbReference type="Proteomes" id="UP000694680">
    <property type="component" value="Chromosome 5"/>
</dbReference>
<dbReference type="PANTHER" id="PTHR31635">
    <property type="entry name" value="REVERSE TRANSCRIPTASE DOMAIN-CONTAINING PROTEIN-RELATED"/>
    <property type="match status" value="1"/>
</dbReference>
<proteinExistence type="predicted"/>
<accession>A0A8C5DVP3</accession>
<evidence type="ECO:0000313" key="1">
    <source>
        <dbReference type="Ensembl" id="ENSGWIP00000008759.1"/>
    </source>
</evidence>
<evidence type="ECO:0008006" key="3">
    <source>
        <dbReference type="Google" id="ProtNLM"/>
    </source>
</evidence>
<evidence type="ECO:0000313" key="2">
    <source>
        <dbReference type="Proteomes" id="UP000694680"/>
    </source>
</evidence>
<reference evidence="1" key="2">
    <citation type="submission" date="2025-08" db="UniProtKB">
        <authorList>
            <consortium name="Ensembl"/>
        </authorList>
    </citation>
    <scope>IDENTIFICATION</scope>
</reference>